<organism evidence="1 2">
    <name type="scientific">Ulvibacter litoralis</name>
    <dbReference type="NCBI Taxonomy" id="227084"/>
    <lineage>
        <taxon>Bacteria</taxon>
        <taxon>Pseudomonadati</taxon>
        <taxon>Bacteroidota</taxon>
        <taxon>Flavobacteriia</taxon>
        <taxon>Flavobacteriales</taxon>
        <taxon>Flavobacteriaceae</taxon>
        <taxon>Ulvibacter</taxon>
    </lineage>
</organism>
<evidence type="ECO:0000313" key="1">
    <source>
        <dbReference type="EMBL" id="SDE75412.1"/>
    </source>
</evidence>
<reference evidence="1 2" key="1">
    <citation type="submission" date="2016-10" db="EMBL/GenBank/DDBJ databases">
        <authorList>
            <person name="de Groot N.N."/>
        </authorList>
    </citation>
    <scope>NUCLEOTIDE SEQUENCE [LARGE SCALE GENOMIC DNA]</scope>
    <source>
        <strain evidence="1 2">DSM 16195</strain>
    </source>
</reference>
<gene>
    <name evidence="1" type="ORF">SAMN05421855_102570</name>
</gene>
<dbReference type="Proteomes" id="UP000199321">
    <property type="component" value="Unassembled WGS sequence"/>
</dbReference>
<keyword evidence="2" id="KW-1185">Reference proteome</keyword>
<dbReference type="OrthoDB" id="1159878at2"/>
<name>A0A1G7FHS9_9FLAO</name>
<protein>
    <submittedName>
        <fullName evidence="1">Uncharacterized protein</fullName>
    </submittedName>
</protein>
<dbReference type="AlphaFoldDB" id="A0A1G7FHS9"/>
<dbReference type="EMBL" id="FNBA01000002">
    <property type="protein sequence ID" value="SDE75412.1"/>
    <property type="molecule type" value="Genomic_DNA"/>
</dbReference>
<evidence type="ECO:0000313" key="2">
    <source>
        <dbReference type="Proteomes" id="UP000199321"/>
    </source>
</evidence>
<sequence length="505" mass="55565">MKLIKLTALALLTLFVSCEQEITPSIEHTEANLTTSTTVQNRGVTGTIIRNRTKLKQRKNSRYRSTIVVNDPTNNVAAVEVQMLPMNHVYPSPATYTMEHTGNEGENKKFKFNTLHFENGEANGWPFKQVATAVDANGEPVGDTLEQWVTAQDNDGVDNTSVSVKRAANQEEFIIQATYVTENEGDITSARFFFNEIEGVEYSIKEKTTPVEASVTTNGETGTTEVTLEVRVTISYETANGQKPFVDGQAVGVNIEVRNAAGEVMDDDLFNVDIEDEEAYTFKNFKHKTTPTKVFRIRGQVLPAPTSGAPTANAGPANNLTMTIPENVTNQGAYTIVLNAKDGTDGTVFVGRLKGVEEIPAGTTYTSLVKAFDENGKEVASKEITITVEAFQQPEGIEIQNHRLKRNEGEDTYTLRTRIIGENRADVAMVDVFLTPLDGGAEADPEEFDSYLVNTTEYNKTFKNKTVEFDDPDGVVGMQYSVEYALINAAGDDIGYIEAYLYAVE</sequence>
<dbReference type="RefSeq" id="WP_093143257.1">
    <property type="nucleotide sequence ID" value="NZ_BMWO01000002.1"/>
</dbReference>
<accession>A0A1G7FHS9</accession>
<proteinExistence type="predicted"/>
<dbReference type="PROSITE" id="PS51257">
    <property type="entry name" value="PROKAR_LIPOPROTEIN"/>
    <property type="match status" value="1"/>
</dbReference>